<dbReference type="RefSeq" id="WP_011396171.1">
    <property type="nucleotide sequence ID" value="NC_007645.1"/>
</dbReference>
<name>Q2SJS2_HAHCH</name>
<evidence type="ECO:0000313" key="3">
    <source>
        <dbReference type="Proteomes" id="UP000000238"/>
    </source>
</evidence>
<accession>Q2SJS2</accession>
<evidence type="ECO:0000313" key="2">
    <source>
        <dbReference type="EMBL" id="ABC29102.1"/>
    </source>
</evidence>
<dbReference type="SUPFAM" id="SSF53474">
    <property type="entry name" value="alpha/beta-Hydrolases"/>
    <property type="match status" value="1"/>
</dbReference>
<dbReference type="STRING" id="349521.HCH_02277"/>
<keyword evidence="2" id="KW-0378">Hydrolase</keyword>
<dbReference type="Pfam" id="PF20408">
    <property type="entry name" value="Abhydrolase_11"/>
    <property type="match status" value="1"/>
</dbReference>
<reference evidence="2 3" key="1">
    <citation type="journal article" date="2005" name="Nucleic Acids Res.">
        <title>Genomic blueprint of Hahella chejuensis, a marine microbe producing an algicidal agent.</title>
        <authorList>
            <person name="Jeong H."/>
            <person name="Yim J.H."/>
            <person name="Lee C."/>
            <person name="Choi S.-H."/>
            <person name="Park Y.K."/>
            <person name="Yoon S.H."/>
            <person name="Hur C.-G."/>
            <person name="Kang H.-Y."/>
            <person name="Kim D."/>
            <person name="Lee H.H."/>
            <person name="Park K.H."/>
            <person name="Park S.-H."/>
            <person name="Park H.-S."/>
            <person name="Lee H.K."/>
            <person name="Oh T.K."/>
            <person name="Kim J.F."/>
        </authorList>
    </citation>
    <scope>NUCLEOTIDE SEQUENCE [LARGE SCALE GENOMIC DNA]</scope>
    <source>
        <strain evidence="2 3">KCTC 2396</strain>
    </source>
</reference>
<dbReference type="Proteomes" id="UP000000238">
    <property type="component" value="Chromosome"/>
</dbReference>
<dbReference type="OrthoDB" id="652634at2"/>
<feature type="domain" description="KANL3/Tex30 alpha/beta hydrolase-like" evidence="1">
    <location>
        <begin position="13"/>
        <end position="206"/>
    </location>
</feature>
<dbReference type="Gene3D" id="3.40.50.1820">
    <property type="entry name" value="alpha/beta hydrolase"/>
    <property type="match status" value="1"/>
</dbReference>
<dbReference type="InterPro" id="IPR029058">
    <property type="entry name" value="AB_hydrolase_fold"/>
</dbReference>
<gene>
    <name evidence="2" type="ordered locus">HCH_02277</name>
</gene>
<dbReference type="PANTHER" id="PTHR13136:SF11">
    <property type="entry name" value="TESTIS-EXPRESSED PROTEIN 30"/>
    <property type="match status" value="1"/>
</dbReference>
<organism evidence="2 3">
    <name type="scientific">Hahella chejuensis (strain KCTC 2396)</name>
    <dbReference type="NCBI Taxonomy" id="349521"/>
    <lineage>
        <taxon>Bacteria</taxon>
        <taxon>Pseudomonadati</taxon>
        <taxon>Pseudomonadota</taxon>
        <taxon>Gammaproteobacteria</taxon>
        <taxon>Oceanospirillales</taxon>
        <taxon>Hahellaceae</taxon>
        <taxon>Hahella</taxon>
    </lineage>
</organism>
<sequence>MRFMVDGPEQAGKVLLFAHGAGAPMDSDFMSFIAQEISIGGVKVVRFEFPYMQERRDSGKKRPPDRQDKLLNCFAEALENCSPDAEVFLAGKSMGGRMASMLAADLPEGEGRVRGWLAFGYPFHPPGKLDKLRTEHLAGIQVPGLILQGARDPFGGRAENMAQYMGERCVIEWLPDGDHDLAPRKASGFSKEENWRTAAQAALTFMLR</sequence>
<dbReference type="AlphaFoldDB" id="Q2SJS2"/>
<dbReference type="ESTHER" id="hahch-q2sjs2">
    <property type="family name" value="NLS3-Tex30"/>
</dbReference>
<dbReference type="KEGG" id="hch:HCH_02277"/>
<proteinExistence type="predicted"/>
<dbReference type="InterPro" id="IPR026555">
    <property type="entry name" value="NSL3/Tex30"/>
</dbReference>
<dbReference type="GO" id="GO:0016787">
    <property type="term" value="F:hydrolase activity"/>
    <property type="evidence" value="ECO:0007669"/>
    <property type="project" value="UniProtKB-KW"/>
</dbReference>
<dbReference type="EMBL" id="CP000155">
    <property type="protein sequence ID" value="ABC29102.1"/>
    <property type="molecule type" value="Genomic_DNA"/>
</dbReference>
<keyword evidence="3" id="KW-1185">Reference proteome</keyword>
<protein>
    <submittedName>
        <fullName evidence="2">Predicted hydrolase of the alpha/beta-hydrolase fold</fullName>
    </submittedName>
</protein>
<dbReference type="HOGENOM" id="CLU_072792_1_2_6"/>
<dbReference type="InterPro" id="IPR046879">
    <property type="entry name" value="KANL3/Tex30_Abhydrolase"/>
</dbReference>
<evidence type="ECO:0000259" key="1">
    <source>
        <dbReference type="Pfam" id="PF20408"/>
    </source>
</evidence>
<dbReference type="eggNOG" id="COG3571">
    <property type="taxonomic scope" value="Bacteria"/>
</dbReference>
<dbReference type="PANTHER" id="PTHR13136">
    <property type="entry name" value="TESTIS DEVELOPMENT PROTEIN PRTD"/>
    <property type="match status" value="1"/>
</dbReference>